<dbReference type="InterPro" id="IPR046461">
    <property type="entry name" value="TerL_ATPase"/>
</dbReference>
<dbReference type="PANTHER" id="PTHR41287">
    <property type="match status" value="1"/>
</dbReference>
<proteinExistence type="predicted"/>
<dbReference type="AlphaFoldDB" id="A0A069AIA7"/>
<dbReference type="InterPro" id="IPR027417">
    <property type="entry name" value="P-loop_NTPase"/>
</dbReference>
<dbReference type="GO" id="GO:0004519">
    <property type="term" value="F:endonuclease activity"/>
    <property type="evidence" value="ECO:0007669"/>
    <property type="project" value="InterPro"/>
</dbReference>
<dbReference type="InterPro" id="IPR046462">
    <property type="entry name" value="TerL_nuclease"/>
</dbReference>
<feature type="domain" description="Terminase large subunit-like endonuclease" evidence="2">
    <location>
        <begin position="252"/>
        <end position="533"/>
    </location>
</feature>
<dbReference type="PANTHER" id="PTHR41287:SF1">
    <property type="entry name" value="PROTEIN YMFN"/>
    <property type="match status" value="1"/>
</dbReference>
<evidence type="ECO:0000313" key="3">
    <source>
        <dbReference type="EMBL" id="CDS90433.1"/>
    </source>
</evidence>
<name>A0A069AIA7_CLODI</name>
<dbReference type="RefSeq" id="WP_021435028.1">
    <property type="nucleotide sequence ID" value="NZ_BISC01000038.1"/>
</dbReference>
<sequence length="549" mass="64114">MTYIEEYYQKILSGEIIACSRIKQVYKKLVQDLYNPKDNWVFDEELANRPIEFIETFCKQAQGKLGEPLRLELFQKAKHQAVFGFVDKETGFRKYQEVLDIRGRKNGKTTELAADELFMLIADNEGSPEVYNIATKYEQAQKGFKECYKMVQQSKILSKHIKKRKSDLYFHANYGFLQALASNSNGLDGLNSHMVTIDELAAIKNRDIYDLMKQSMGARNQPLLNCITTNGFVREGIFDAQYEYACNVLDGKIKDDRFIAFIYELDDKDEWDREECWIKANPGLGTIKKFDFLRDCVNKAKTDLSFKPTVMVKDFNMKENSATAWLRWDELNNETKFNVDEMGFRYGIGCFDLAETTDLASAKVLLRKRHDDNIYTLSMYWVPSERLEQKVDEDKIPYDLWEKQGLLRVCEGNKINPYDILLWFREIREEYDIYISWIGYDPWHVDSSLLLAYENEFGKDAMIKVRQGVYTLSAPMKELRADLKANKVIYNNNPIDKWCLSNIEIKTDINGNIQPIKGMDRRRRIDGGVTLIIGYVVLKEKMSEYENMI</sequence>
<dbReference type="Gene3D" id="3.40.50.300">
    <property type="entry name" value="P-loop containing nucleotide triphosphate hydrolases"/>
    <property type="match status" value="1"/>
</dbReference>
<feature type="domain" description="Terminase large subunit-like ATPase" evidence="1">
    <location>
        <begin position="74"/>
        <end position="245"/>
    </location>
</feature>
<accession>A0A069AIA7</accession>
<evidence type="ECO:0000259" key="1">
    <source>
        <dbReference type="Pfam" id="PF03354"/>
    </source>
</evidence>
<evidence type="ECO:0000259" key="2">
    <source>
        <dbReference type="Pfam" id="PF20441"/>
    </source>
</evidence>
<organism evidence="3">
    <name type="scientific">Clostridioides difficile</name>
    <name type="common">Peptoclostridium difficile</name>
    <dbReference type="NCBI Taxonomy" id="1496"/>
    <lineage>
        <taxon>Bacteria</taxon>
        <taxon>Bacillati</taxon>
        <taxon>Bacillota</taxon>
        <taxon>Clostridia</taxon>
        <taxon>Peptostreptococcales</taxon>
        <taxon>Peptostreptococcaceae</taxon>
        <taxon>Clostridioides</taxon>
    </lineage>
</organism>
<gene>
    <name evidence="3" type="ORF">BN1096_840029</name>
</gene>
<protein>
    <submittedName>
        <fullName evidence="3">Terminase</fullName>
    </submittedName>
</protein>
<dbReference type="Pfam" id="PF03354">
    <property type="entry name" value="TerL_ATPase"/>
    <property type="match status" value="1"/>
</dbReference>
<dbReference type="InterPro" id="IPR005021">
    <property type="entry name" value="Terminase_largesu-like"/>
</dbReference>
<reference evidence="3" key="1">
    <citation type="submission" date="2014-07" db="EMBL/GenBank/DDBJ databases">
        <authorList>
            <person name="Monot Marc"/>
        </authorList>
    </citation>
    <scope>NUCLEOTIDE SEQUENCE</scope>
</reference>
<dbReference type="Pfam" id="PF20441">
    <property type="entry name" value="TerL_nuclease"/>
    <property type="match status" value="1"/>
</dbReference>
<dbReference type="EMBL" id="LK932540">
    <property type="protein sequence ID" value="CDS90433.1"/>
    <property type="molecule type" value="Genomic_DNA"/>
</dbReference>